<dbReference type="RefSeq" id="WP_323578167.1">
    <property type="nucleotide sequence ID" value="NZ_JAYGJQ010000002.1"/>
</dbReference>
<evidence type="ECO:0000313" key="3">
    <source>
        <dbReference type="Proteomes" id="UP001302274"/>
    </source>
</evidence>
<dbReference type="PANTHER" id="PTHR43617">
    <property type="entry name" value="L-AMINO ACID N-ACETYLTRANSFERASE"/>
    <property type="match status" value="1"/>
</dbReference>
<sequence>MKAAAVAADTKDIASITFKTAHPEDSQKISELVNSAYRGEDSKQGWTTEADYIGGTRTTPELILSMLKTPKAQIEMAFDEVNNLIGCVYINREGTERLYFGMLTTSPQYQGKGLGKTMISHVVDIAKKESFTEMKITVLNVRPELIAFYERRGFKATGDFEKFPDNDPAYGIPKVDGLKLLEFIKKDF</sequence>
<dbReference type="Pfam" id="PF00583">
    <property type="entry name" value="Acetyltransf_1"/>
    <property type="match status" value="1"/>
</dbReference>
<reference evidence="2 3" key="1">
    <citation type="submission" date="2023-11" db="EMBL/GenBank/DDBJ databases">
        <title>A Novel Polar Bacteriovorax (B. antarcticus) Isolated from the Biocrust in Antarctica.</title>
        <authorList>
            <person name="Mun W."/>
            <person name="Choi S.Y."/>
            <person name="Mitchell R.J."/>
        </authorList>
    </citation>
    <scope>NUCLEOTIDE SEQUENCE [LARGE SCALE GENOMIC DNA]</scope>
    <source>
        <strain evidence="2 3">PP10</strain>
    </source>
</reference>
<dbReference type="EMBL" id="JAYGJQ010000002">
    <property type="protein sequence ID" value="MEA9357965.1"/>
    <property type="molecule type" value="Genomic_DNA"/>
</dbReference>
<dbReference type="CDD" id="cd04301">
    <property type="entry name" value="NAT_SF"/>
    <property type="match status" value="1"/>
</dbReference>
<feature type="domain" description="N-acetyltransferase" evidence="1">
    <location>
        <begin position="16"/>
        <end position="182"/>
    </location>
</feature>
<proteinExistence type="predicted"/>
<evidence type="ECO:0000259" key="1">
    <source>
        <dbReference type="PROSITE" id="PS51186"/>
    </source>
</evidence>
<name>A0ABU5W119_9BACT</name>
<keyword evidence="3" id="KW-1185">Reference proteome</keyword>
<dbReference type="InterPro" id="IPR000182">
    <property type="entry name" value="GNAT_dom"/>
</dbReference>
<comment type="caution">
    <text evidence="2">The sequence shown here is derived from an EMBL/GenBank/DDBJ whole genome shotgun (WGS) entry which is preliminary data.</text>
</comment>
<protein>
    <submittedName>
        <fullName evidence="2">GNAT family N-acetyltransferase</fullName>
    </submittedName>
</protein>
<dbReference type="Gene3D" id="3.40.630.30">
    <property type="match status" value="1"/>
</dbReference>
<evidence type="ECO:0000313" key="2">
    <source>
        <dbReference type="EMBL" id="MEA9357965.1"/>
    </source>
</evidence>
<dbReference type="SUPFAM" id="SSF55729">
    <property type="entry name" value="Acyl-CoA N-acyltransferases (Nat)"/>
    <property type="match status" value="1"/>
</dbReference>
<dbReference type="Proteomes" id="UP001302274">
    <property type="component" value="Unassembled WGS sequence"/>
</dbReference>
<dbReference type="InterPro" id="IPR016181">
    <property type="entry name" value="Acyl_CoA_acyltransferase"/>
</dbReference>
<dbReference type="PANTHER" id="PTHR43617:SF9">
    <property type="entry name" value="GNAT FAMILY ACETYLTRANSFERASE"/>
    <property type="match status" value="1"/>
</dbReference>
<dbReference type="InterPro" id="IPR050276">
    <property type="entry name" value="MshD_Acetyltransferase"/>
</dbReference>
<accession>A0ABU5W119</accession>
<gene>
    <name evidence="2" type="ORF">SHI21_17165</name>
</gene>
<dbReference type="PROSITE" id="PS51186">
    <property type="entry name" value="GNAT"/>
    <property type="match status" value="1"/>
</dbReference>
<organism evidence="2 3">
    <name type="scientific">Bacteriovorax antarcticus</name>
    <dbReference type="NCBI Taxonomy" id="3088717"/>
    <lineage>
        <taxon>Bacteria</taxon>
        <taxon>Pseudomonadati</taxon>
        <taxon>Bdellovibrionota</taxon>
        <taxon>Bacteriovoracia</taxon>
        <taxon>Bacteriovoracales</taxon>
        <taxon>Bacteriovoracaceae</taxon>
        <taxon>Bacteriovorax</taxon>
    </lineage>
</organism>